<keyword evidence="6" id="KW-1133">Transmembrane helix</keyword>
<evidence type="ECO:0000259" key="7">
    <source>
        <dbReference type="PROSITE" id="PS50089"/>
    </source>
</evidence>
<evidence type="ECO:0000259" key="8">
    <source>
        <dbReference type="PROSITE" id="PS50119"/>
    </source>
</evidence>
<keyword evidence="3" id="KW-0862">Zinc</keyword>
<evidence type="ECO:0000313" key="10">
    <source>
        <dbReference type="Proteomes" id="UP000001646"/>
    </source>
</evidence>
<dbReference type="GO" id="GO:0045087">
    <property type="term" value="P:innate immune response"/>
    <property type="evidence" value="ECO:0000318"/>
    <property type="project" value="GO_Central"/>
</dbReference>
<dbReference type="Ensembl" id="ENSACAT00000029202.2">
    <property type="protein sequence ID" value="ENSACAP00000021782.1"/>
    <property type="gene ID" value="ENSACAG00000029465.2"/>
</dbReference>
<evidence type="ECO:0000256" key="6">
    <source>
        <dbReference type="SAM" id="Phobius"/>
    </source>
</evidence>
<dbReference type="InterPro" id="IPR000315">
    <property type="entry name" value="Znf_B-box"/>
</dbReference>
<dbReference type="GO" id="GO:0008270">
    <property type="term" value="F:zinc ion binding"/>
    <property type="evidence" value="ECO:0007669"/>
    <property type="project" value="UniProtKB-KW"/>
</dbReference>
<dbReference type="Pfam" id="PF00643">
    <property type="entry name" value="zf-B_box"/>
    <property type="match status" value="1"/>
</dbReference>
<dbReference type="InterPro" id="IPR050143">
    <property type="entry name" value="TRIM/RBCC"/>
</dbReference>
<dbReference type="PROSITE" id="PS50089">
    <property type="entry name" value="ZF_RING_2"/>
    <property type="match status" value="1"/>
</dbReference>
<dbReference type="PROSITE" id="PS00518">
    <property type="entry name" value="ZF_RING_1"/>
    <property type="match status" value="1"/>
</dbReference>
<dbReference type="eggNOG" id="KOG2177">
    <property type="taxonomic scope" value="Eukaryota"/>
</dbReference>
<dbReference type="GO" id="GO:0005737">
    <property type="term" value="C:cytoplasm"/>
    <property type="evidence" value="ECO:0000318"/>
    <property type="project" value="GO_Central"/>
</dbReference>
<keyword evidence="1" id="KW-0479">Metal-binding</keyword>
<dbReference type="GO" id="GO:0061630">
    <property type="term" value="F:ubiquitin protein ligase activity"/>
    <property type="evidence" value="ECO:0000318"/>
    <property type="project" value="GO_Central"/>
</dbReference>
<dbReference type="InterPro" id="IPR017907">
    <property type="entry name" value="Znf_RING_CS"/>
</dbReference>
<reference evidence="9" key="3">
    <citation type="submission" date="2025-09" db="UniProtKB">
        <authorList>
            <consortium name="Ensembl"/>
        </authorList>
    </citation>
    <scope>IDENTIFICATION</scope>
</reference>
<evidence type="ECO:0000256" key="4">
    <source>
        <dbReference type="PROSITE-ProRule" id="PRU00024"/>
    </source>
</evidence>
<keyword evidence="2 4" id="KW-0863">Zinc-finger</keyword>
<dbReference type="OrthoDB" id="9049620at2759"/>
<keyword evidence="6" id="KW-0472">Membrane</keyword>
<dbReference type="GeneTree" id="ENSGT01030000234669"/>
<dbReference type="PANTHER" id="PTHR24103">
    <property type="entry name" value="E3 UBIQUITIN-PROTEIN LIGASE TRIM"/>
    <property type="match status" value="1"/>
</dbReference>
<dbReference type="SUPFAM" id="SSF57850">
    <property type="entry name" value="RING/U-box"/>
    <property type="match status" value="1"/>
</dbReference>
<dbReference type="InterPro" id="IPR001841">
    <property type="entry name" value="Znf_RING"/>
</dbReference>
<dbReference type="GeneID" id="100567647"/>
<sequence>MFHATFFSTGEYWVLLFGGSFILLIHFYLPSRLEVIPLQFFQKQELVWSLPLRALCTPAEKEGKNPIHFNNRMSKVFGMNDWFEATCFLCHEYFIDPVTLDCEHHFCHSCILHAWRESKTETLCPRCKKPALRENLKPHADLAKAVKMVKWVCQEGTEIAEGGKICKEHRQAVKYFCKDHLLSFCPECEKTKDHLAHNAVPASEAANDYKDEIANRIDELLKEEEDIEMHKSLMEKQWQDVMQQVETEKQLMVRCFESIHQRLTELCNNRISKMDNAVEEMQLKKSEHMAELSRERTKTQDFIWDLRKKRQQRTLDFLQTIGSTMEKCEMKKMANLVPFPTVVKTPIWELQDFVSLLPVALKQFEAVLTFEDLEGRDQEAVCPNLILAGALQALPEI</sequence>
<keyword evidence="10" id="KW-1185">Reference proteome</keyword>
<dbReference type="Gene3D" id="3.30.160.60">
    <property type="entry name" value="Classic Zinc Finger"/>
    <property type="match status" value="1"/>
</dbReference>
<dbReference type="PROSITE" id="PS50119">
    <property type="entry name" value="ZF_BBOX"/>
    <property type="match status" value="1"/>
</dbReference>
<feature type="coiled-coil region" evidence="5">
    <location>
        <begin position="271"/>
        <end position="298"/>
    </location>
</feature>
<protein>
    <recommendedName>
        <fullName evidence="11">RING-type domain-containing protein</fullName>
    </recommendedName>
</protein>
<evidence type="ECO:0000256" key="2">
    <source>
        <dbReference type="ARBA" id="ARBA00022771"/>
    </source>
</evidence>
<dbReference type="InterPro" id="IPR013083">
    <property type="entry name" value="Znf_RING/FYVE/PHD"/>
</dbReference>
<feature type="domain" description="B box-type" evidence="8">
    <location>
        <begin position="161"/>
        <end position="202"/>
    </location>
</feature>
<dbReference type="Pfam" id="PF15227">
    <property type="entry name" value="zf-C3HC4_4"/>
    <property type="match status" value="1"/>
</dbReference>
<evidence type="ECO:0000256" key="1">
    <source>
        <dbReference type="ARBA" id="ARBA00022723"/>
    </source>
</evidence>
<dbReference type="InParanoid" id="R4G994"/>
<dbReference type="Gene3D" id="3.30.40.10">
    <property type="entry name" value="Zinc/RING finger domain, C3HC4 (zinc finger)"/>
    <property type="match status" value="1"/>
</dbReference>
<evidence type="ECO:0000256" key="5">
    <source>
        <dbReference type="SAM" id="Coils"/>
    </source>
</evidence>
<feature type="domain" description="RING-type" evidence="7">
    <location>
        <begin position="87"/>
        <end position="128"/>
    </location>
</feature>
<dbReference type="SUPFAM" id="SSF57845">
    <property type="entry name" value="B-box zinc-binding domain"/>
    <property type="match status" value="1"/>
</dbReference>
<name>R4G994_ANOCA</name>
<reference evidence="9 10" key="1">
    <citation type="submission" date="2009-12" db="EMBL/GenBank/DDBJ databases">
        <title>The Genome Sequence of Anolis carolinensis (Green Anole Lizard).</title>
        <authorList>
            <consortium name="The Genome Sequencing Platform"/>
            <person name="Di Palma F."/>
            <person name="Alfoldi J."/>
            <person name="Heiman D."/>
            <person name="Young S."/>
            <person name="Grabherr M."/>
            <person name="Johnson J."/>
            <person name="Lander E.S."/>
            <person name="Lindblad-Toh K."/>
        </authorList>
    </citation>
    <scope>NUCLEOTIDE SEQUENCE [LARGE SCALE GENOMIC DNA]</scope>
    <source>
        <strain evidence="9 10">JBL SC #1</strain>
    </source>
</reference>
<dbReference type="AlphaFoldDB" id="R4G994"/>
<keyword evidence="6" id="KW-0812">Transmembrane</keyword>
<accession>R4G994</accession>
<dbReference type="Proteomes" id="UP000001646">
    <property type="component" value="Chromosome 2"/>
</dbReference>
<dbReference type="HOGENOM" id="CLU_694349_0_0_1"/>
<reference evidence="9" key="2">
    <citation type="submission" date="2025-08" db="UniProtKB">
        <authorList>
            <consortium name="Ensembl"/>
        </authorList>
    </citation>
    <scope>IDENTIFICATION</scope>
</reference>
<dbReference type="SMART" id="SM00184">
    <property type="entry name" value="RING"/>
    <property type="match status" value="1"/>
</dbReference>
<gene>
    <name evidence="9" type="primary">LOC100567647</name>
</gene>
<evidence type="ECO:0008006" key="11">
    <source>
        <dbReference type="Google" id="ProtNLM"/>
    </source>
</evidence>
<feature type="transmembrane region" description="Helical" evidence="6">
    <location>
        <begin position="12"/>
        <end position="29"/>
    </location>
</feature>
<evidence type="ECO:0000313" key="9">
    <source>
        <dbReference type="Ensembl" id="ENSACAP00000021782.1"/>
    </source>
</evidence>
<organism evidence="9 10">
    <name type="scientific">Anolis carolinensis</name>
    <name type="common">Green anole</name>
    <name type="synonym">American chameleon</name>
    <dbReference type="NCBI Taxonomy" id="28377"/>
    <lineage>
        <taxon>Eukaryota</taxon>
        <taxon>Metazoa</taxon>
        <taxon>Chordata</taxon>
        <taxon>Craniata</taxon>
        <taxon>Vertebrata</taxon>
        <taxon>Euteleostomi</taxon>
        <taxon>Lepidosauria</taxon>
        <taxon>Squamata</taxon>
        <taxon>Bifurcata</taxon>
        <taxon>Unidentata</taxon>
        <taxon>Episquamata</taxon>
        <taxon>Toxicofera</taxon>
        <taxon>Iguania</taxon>
        <taxon>Dactyloidae</taxon>
        <taxon>Anolis</taxon>
    </lineage>
</organism>
<keyword evidence="5" id="KW-0175">Coiled coil</keyword>
<evidence type="ECO:0000256" key="3">
    <source>
        <dbReference type="ARBA" id="ARBA00022833"/>
    </source>
</evidence>
<dbReference type="Bgee" id="ENSACAG00000029465">
    <property type="expression patterns" value="Expressed in dewlap and 5 other cell types or tissues"/>
</dbReference>
<proteinExistence type="predicted"/>